<dbReference type="EMBL" id="CAJNOQ010021903">
    <property type="protein sequence ID" value="CAF1493425.1"/>
    <property type="molecule type" value="Genomic_DNA"/>
</dbReference>
<feature type="transmembrane region" description="Helical" evidence="1">
    <location>
        <begin position="137"/>
        <end position="161"/>
    </location>
</feature>
<dbReference type="OrthoDB" id="10059301at2759"/>
<feature type="transmembrane region" description="Helical" evidence="1">
    <location>
        <begin position="95"/>
        <end position="117"/>
    </location>
</feature>
<evidence type="ECO:0000313" key="2">
    <source>
        <dbReference type="EMBL" id="CAF1493425.1"/>
    </source>
</evidence>
<feature type="transmembrane region" description="Helical" evidence="1">
    <location>
        <begin position="70"/>
        <end position="90"/>
    </location>
</feature>
<evidence type="ECO:0000256" key="1">
    <source>
        <dbReference type="SAM" id="Phobius"/>
    </source>
</evidence>
<dbReference type="Proteomes" id="UP000663829">
    <property type="component" value="Unassembled WGS sequence"/>
</dbReference>
<dbReference type="Proteomes" id="UP000681722">
    <property type="component" value="Unassembled WGS sequence"/>
</dbReference>
<dbReference type="Gene3D" id="1.20.140.150">
    <property type="match status" value="1"/>
</dbReference>
<gene>
    <name evidence="2" type="ORF">GPM918_LOCUS36362</name>
    <name evidence="3" type="ORF">SRO942_LOCUS37095</name>
</gene>
<comment type="caution">
    <text evidence="2">The sequence shown here is derived from an EMBL/GenBank/DDBJ whole genome shotgun (WGS) entry which is preliminary data.</text>
</comment>
<sequence length="314" mass="34996">LIVLNLVSFSTRGWIVLTDVHIKFGIWRLCDFSTGVSYCSAWSSEHPTDLSQNVFPKTPGYIHAAQGLEIVSLVLYVFAGVIIIIACIYYSIPQLFLAAAVLLFLCIAFLSGALGVVGSQPFWHHTGYLHFSWWNGLVGLIFTIICTIALVLLSFAIVPILPGKGVVGTGGFNKRGNNLGYPPMVGGGFPPVYDPFIYGGGNLMSYNPQLFVQSQPMVSPQDELQQLTYLNYLLSQQQLQQQLQEQQQLQQLLYLQQLQEASYLPTYQPQLALSGYQPHQSSLISELARQYVQSEANSSFDIQPYGQAQYYDYL</sequence>
<evidence type="ECO:0000313" key="3">
    <source>
        <dbReference type="EMBL" id="CAF4356208.1"/>
    </source>
</evidence>
<keyword evidence="1" id="KW-0472">Membrane</keyword>
<dbReference type="EMBL" id="CAJOBC010087398">
    <property type="protein sequence ID" value="CAF4356208.1"/>
    <property type="molecule type" value="Genomic_DNA"/>
</dbReference>
<keyword evidence="4" id="KW-1185">Reference proteome</keyword>
<accession>A0A815SR88</accession>
<evidence type="ECO:0000313" key="4">
    <source>
        <dbReference type="Proteomes" id="UP000663829"/>
    </source>
</evidence>
<feature type="non-terminal residue" evidence="2">
    <location>
        <position position="1"/>
    </location>
</feature>
<keyword evidence="1" id="KW-1133">Transmembrane helix</keyword>
<name>A0A815SR88_9BILA</name>
<reference evidence="2" key="1">
    <citation type="submission" date="2021-02" db="EMBL/GenBank/DDBJ databases">
        <authorList>
            <person name="Nowell W R."/>
        </authorList>
    </citation>
    <scope>NUCLEOTIDE SEQUENCE</scope>
</reference>
<protein>
    <submittedName>
        <fullName evidence="2">Uncharacterized protein</fullName>
    </submittedName>
</protein>
<keyword evidence="1" id="KW-0812">Transmembrane</keyword>
<proteinExistence type="predicted"/>
<dbReference type="AlphaFoldDB" id="A0A815SR88"/>
<organism evidence="2 4">
    <name type="scientific">Didymodactylos carnosus</name>
    <dbReference type="NCBI Taxonomy" id="1234261"/>
    <lineage>
        <taxon>Eukaryota</taxon>
        <taxon>Metazoa</taxon>
        <taxon>Spiralia</taxon>
        <taxon>Gnathifera</taxon>
        <taxon>Rotifera</taxon>
        <taxon>Eurotatoria</taxon>
        <taxon>Bdelloidea</taxon>
        <taxon>Philodinida</taxon>
        <taxon>Philodinidae</taxon>
        <taxon>Didymodactylos</taxon>
    </lineage>
</organism>